<keyword evidence="8 10" id="KW-1133">Transmembrane helix</keyword>
<dbReference type="SUPFAM" id="SSF54523">
    <property type="entry name" value="Pili subunits"/>
    <property type="match status" value="1"/>
</dbReference>
<evidence type="ECO:0000256" key="3">
    <source>
        <dbReference type="ARBA" id="ARBA00020042"/>
    </source>
</evidence>
<dbReference type="RefSeq" id="WP_302909852.1">
    <property type="nucleotide sequence ID" value="NZ_JAUMIS010000002.1"/>
</dbReference>
<feature type="domain" description="Type II secretion system protein GspG C-terminal" evidence="11">
    <location>
        <begin position="43"/>
        <end position="152"/>
    </location>
</feature>
<dbReference type="Gene3D" id="3.30.700.10">
    <property type="entry name" value="Glycoprotein, Type 4 Pilin"/>
    <property type="match status" value="1"/>
</dbReference>
<dbReference type="Pfam" id="PF07963">
    <property type="entry name" value="N_methyl"/>
    <property type="match status" value="1"/>
</dbReference>
<evidence type="ECO:0000313" key="12">
    <source>
        <dbReference type="EMBL" id="MDO3722095.1"/>
    </source>
</evidence>
<name>A0ABT8W1K1_9GAMM</name>
<keyword evidence="6" id="KW-0997">Cell inner membrane</keyword>
<evidence type="ECO:0000256" key="1">
    <source>
        <dbReference type="ARBA" id="ARBA00004377"/>
    </source>
</evidence>
<comment type="subcellular location">
    <subcellularLocation>
        <location evidence="1">Cell inner membrane</location>
        <topology evidence="1">Single-pass membrane protein</topology>
    </subcellularLocation>
</comment>
<dbReference type="EMBL" id="JAUMIS010000002">
    <property type="protein sequence ID" value="MDO3722095.1"/>
    <property type="molecule type" value="Genomic_DNA"/>
</dbReference>
<comment type="similarity">
    <text evidence="2">Belongs to the GSP G family.</text>
</comment>
<evidence type="ECO:0000256" key="4">
    <source>
        <dbReference type="ARBA" id="ARBA00022475"/>
    </source>
</evidence>
<evidence type="ECO:0000256" key="10">
    <source>
        <dbReference type="SAM" id="Phobius"/>
    </source>
</evidence>
<dbReference type="InterPro" id="IPR012902">
    <property type="entry name" value="N_methyl_site"/>
</dbReference>
<dbReference type="InterPro" id="IPR045584">
    <property type="entry name" value="Pilin-like"/>
</dbReference>
<organism evidence="12 13">
    <name type="scientific">Marinobacter suaedae</name>
    <dbReference type="NCBI Taxonomy" id="3057675"/>
    <lineage>
        <taxon>Bacteria</taxon>
        <taxon>Pseudomonadati</taxon>
        <taxon>Pseudomonadota</taxon>
        <taxon>Gammaproteobacteria</taxon>
        <taxon>Pseudomonadales</taxon>
        <taxon>Marinobacteraceae</taxon>
        <taxon>Marinobacter</taxon>
    </lineage>
</organism>
<dbReference type="PROSITE" id="PS00409">
    <property type="entry name" value="PROKAR_NTER_METHYL"/>
    <property type="match status" value="1"/>
</dbReference>
<keyword evidence="9 10" id="KW-0472">Membrane</keyword>
<evidence type="ECO:0000313" key="13">
    <source>
        <dbReference type="Proteomes" id="UP001168640"/>
    </source>
</evidence>
<evidence type="ECO:0000256" key="2">
    <source>
        <dbReference type="ARBA" id="ARBA00009984"/>
    </source>
</evidence>
<evidence type="ECO:0000256" key="9">
    <source>
        <dbReference type="ARBA" id="ARBA00023136"/>
    </source>
</evidence>
<evidence type="ECO:0000256" key="8">
    <source>
        <dbReference type="ARBA" id="ARBA00022989"/>
    </source>
</evidence>
<dbReference type="Proteomes" id="UP001168640">
    <property type="component" value="Unassembled WGS sequence"/>
</dbReference>
<proteinExistence type="inferred from homology"/>
<dbReference type="InterPro" id="IPR013545">
    <property type="entry name" value="T2SS_protein-GspG_C"/>
</dbReference>
<dbReference type="NCBIfam" id="TIGR01710">
    <property type="entry name" value="typeII_sec_gspG"/>
    <property type="match status" value="1"/>
</dbReference>
<reference evidence="12" key="1">
    <citation type="submission" date="2023-07" db="EMBL/GenBank/DDBJ databases">
        <title>Marinobacter sp. chi1 genome sequencing and assembly.</title>
        <authorList>
            <person name="Park S."/>
        </authorList>
    </citation>
    <scope>NUCLEOTIDE SEQUENCE</scope>
    <source>
        <strain evidence="12">Chi1</strain>
    </source>
</reference>
<evidence type="ECO:0000256" key="5">
    <source>
        <dbReference type="ARBA" id="ARBA00022481"/>
    </source>
</evidence>
<gene>
    <name evidence="12" type="primary">gspG</name>
    <name evidence="12" type="ORF">QVZ43_10215</name>
</gene>
<dbReference type="NCBIfam" id="TIGR02532">
    <property type="entry name" value="IV_pilin_GFxxxE"/>
    <property type="match status" value="1"/>
</dbReference>
<dbReference type="PANTHER" id="PTHR30093">
    <property type="entry name" value="GENERAL SECRETION PATHWAY PROTEIN G"/>
    <property type="match status" value="1"/>
</dbReference>
<keyword evidence="5" id="KW-0488">Methylation</keyword>
<feature type="transmembrane region" description="Helical" evidence="10">
    <location>
        <begin position="21"/>
        <end position="41"/>
    </location>
</feature>
<sequence length="156" mass="16834">MTSKTVMTGKATARSARQQGFTLIEIMVVMVILGLLVAIVAPNIMGRSDQAKVTVAETQLSNIANALDLYRLDNSQYPSTQQGLEALVTKPSGSPEPKNWNPDGYLKSVPEDPWGAEYQYVSPGTEGPYDLYSYGADGQEGGEGDAADITVWETKE</sequence>
<dbReference type="PANTHER" id="PTHR30093:SF44">
    <property type="entry name" value="TYPE II SECRETION SYSTEM CORE PROTEIN G"/>
    <property type="match status" value="1"/>
</dbReference>
<comment type="caution">
    <text evidence="12">The sequence shown here is derived from an EMBL/GenBank/DDBJ whole genome shotgun (WGS) entry which is preliminary data.</text>
</comment>
<keyword evidence="13" id="KW-1185">Reference proteome</keyword>
<dbReference type="InterPro" id="IPR010054">
    <property type="entry name" value="Type2_sec_GspG"/>
</dbReference>
<dbReference type="InterPro" id="IPR000983">
    <property type="entry name" value="Bac_GSPG_pilin"/>
</dbReference>
<keyword evidence="7 10" id="KW-0812">Transmembrane</keyword>
<keyword evidence="4" id="KW-1003">Cell membrane</keyword>
<dbReference type="PRINTS" id="PR00813">
    <property type="entry name" value="BCTERIALGSPG"/>
</dbReference>
<evidence type="ECO:0000259" key="11">
    <source>
        <dbReference type="Pfam" id="PF08334"/>
    </source>
</evidence>
<dbReference type="Pfam" id="PF08334">
    <property type="entry name" value="T2SSG"/>
    <property type="match status" value="1"/>
</dbReference>
<evidence type="ECO:0000256" key="7">
    <source>
        <dbReference type="ARBA" id="ARBA00022692"/>
    </source>
</evidence>
<accession>A0ABT8W1K1</accession>
<evidence type="ECO:0000256" key="6">
    <source>
        <dbReference type="ARBA" id="ARBA00022519"/>
    </source>
</evidence>
<protein>
    <recommendedName>
        <fullName evidence="3">Type II secretion system core protein G</fullName>
    </recommendedName>
</protein>